<dbReference type="Pfam" id="PF07927">
    <property type="entry name" value="HicA_toxin"/>
    <property type="match status" value="1"/>
</dbReference>
<gene>
    <name evidence="8" type="ORF">A4R35_04620</name>
</gene>
<dbReference type="AlphaFoldDB" id="A0A328VB05"/>
<dbReference type="Gene3D" id="3.30.920.30">
    <property type="entry name" value="Hypothetical protein"/>
    <property type="match status" value="1"/>
</dbReference>
<dbReference type="Proteomes" id="UP000248706">
    <property type="component" value="Unassembled WGS sequence"/>
</dbReference>
<dbReference type="RefSeq" id="WP_112427010.1">
    <property type="nucleotide sequence ID" value="NZ_MCIF01000002.1"/>
</dbReference>
<keyword evidence="3" id="KW-0540">Nuclease</keyword>
<dbReference type="InterPro" id="IPR038570">
    <property type="entry name" value="HicA_sf"/>
</dbReference>
<keyword evidence="4" id="KW-0255">Endonuclease</keyword>
<keyword evidence="2" id="KW-1277">Toxin-antitoxin system</keyword>
<evidence type="ECO:0000256" key="6">
    <source>
        <dbReference type="ARBA" id="ARBA00022884"/>
    </source>
</evidence>
<reference evidence="8 9" key="1">
    <citation type="submission" date="2016-08" db="EMBL/GenBank/DDBJ databases">
        <title>Analysis of Carbohydrate Active Enzymes in Thermogemmatispora T81 Reveals Carbohydrate Degradation Ability.</title>
        <authorList>
            <person name="Tomazini A."/>
            <person name="Lal S."/>
            <person name="Stott M."/>
            <person name="Henrissat B."/>
            <person name="Polikarpov I."/>
            <person name="Sparling R."/>
            <person name="Levin D.B."/>
        </authorList>
    </citation>
    <scope>NUCLEOTIDE SEQUENCE [LARGE SCALE GENOMIC DNA]</scope>
    <source>
        <strain evidence="8 9">T81</strain>
    </source>
</reference>
<dbReference type="GO" id="GO:0016787">
    <property type="term" value="F:hydrolase activity"/>
    <property type="evidence" value="ECO:0007669"/>
    <property type="project" value="UniProtKB-KW"/>
</dbReference>
<evidence type="ECO:0000256" key="4">
    <source>
        <dbReference type="ARBA" id="ARBA00022759"/>
    </source>
</evidence>
<evidence type="ECO:0000256" key="2">
    <source>
        <dbReference type="ARBA" id="ARBA00022649"/>
    </source>
</evidence>
<evidence type="ECO:0000256" key="5">
    <source>
        <dbReference type="ARBA" id="ARBA00022801"/>
    </source>
</evidence>
<evidence type="ECO:0000256" key="3">
    <source>
        <dbReference type="ARBA" id="ARBA00022722"/>
    </source>
</evidence>
<dbReference type="SUPFAM" id="SSF54786">
    <property type="entry name" value="YcfA/nrd intein domain"/>
    <property type="match status" value="1"/>
</dbReference>
<keyword evidence="5" id="KW-0378">Hydrolase</keyword>
<protein>
    <recommendedName>
        <fullName evidence="10">Type II toxin-antitoxin system HicA family toxin</fullName>
    </recommendedName>
</protein>
<proteinExistence type="inferred from homology"/>
<sequence>MPPKIRQLKASLIQAGFSARPGKGSHTVWQHPQLPGFHLTLAGNDGDDAKPYQLKAVQAALRKLKDLS</sequence>
<evidence type="ECO:0000256" key="7">
    <source>
        <dbReference type="ARBA" id="ARBA00023016"/>
    </source>
</evidence>
<evidence type="ECO:0000256" key="1">
    <source>
        <dbReference type="ARBA" id="ARBA00006620"/>
    </source>
</evidence>
<organism evidence="8 9">
    <name type="scientific">Thermogemmatispora tikiterensis</name>
    <dbReference type="NCBI Taxonomy" id="1825093"/>
    <lineage>
        <taxon>Bacteria</taxon>
        <taxon>Bacillati</taxon>
        <taxon>Chloroflexota</taxon>
        <taxon>Ktedonobacteria</taxon>
        <taxon>Thermogemmatisporales</taxon>
        <taxon>Thermogemmatisporaceae</taxon>
        <taxon>Thermogemmatispora</taxon>
    </lineage>
</organism>
<dbReference type="InterPro" id="IPR012933">
    <property type="entry name" value="HicA_mRNA_interferase"/>
</dbReference>
<evidence type="ECO:0008006" key="10">
    <source>
        <dbReference type="Google" id="ProtNLM"/>
    </source>
</evidence>
<keyword evidence="7" id="KW-0346">Stress response</keyword>
<name>A0A328VB05_9CHLR</name>
<keyword evidence="6" id="KW-0694">RNA-binding</keyword>
<dbReference type="OrthoDB" id="164049at2"/>
<evidence type="ECO:0000313" key="9">
    <source>
        <dbReference type="Proteomes" id="UP000248706"/>
    </source>
</evidence>
<comment type="similarity">
    <text evidence="1">Belongs to the HicA mRNA interferase family.</text>
</comment>
<dbReference type="GO" id="GO:0004519">
    <property type="term" value="F:endonuclease activity"/>
    <property type="evidence" value="ECO:0007669"/>
    <property type="project" value="UniProtKB-KW"/>
</dbReference>
<accession>A0A328VB05</accession>
<dbReference type="GO" id="GO:0003729">
    <property type="term" value="F:mRNA binding"/>
    <property type="evidence" value="ECO:0007669"/>
    <property type="project" value="InterPro"/>
</dbReference>
<dbReference type="EMBL" id="MCIF01000002">
    <property type="protein sequence ID" value="RAQ94808.1"/>
    <property type="molecule type" value="Genomic_DNA"/>
</dbReference>
<comment type="caution">
    <text evidence="8">The sequence shown here is derived from an EMBL/GenBank/DDBJ whole genome shotgun (WGS) entry which is preliminary data.</text>
</comment>
<keyword evidence="9" id="KW-1185">Reference proteome</keyword>
<evidence type="ECO:0000313" key="8">
    <source>
        <dbReference type="EMBL" id="RAQ94808.1"/>
    </source>
</evidence>